<comment type="caution">
    <text evidence="2">The sequence shown here is derived from an EMBL/GenBank/DDBJ whole genome shotgun (WGS) entry which is preliminary data.</text>
</comment>
<gene>
    <name evidence="2" type="ORF">ACHAXA_011649</name>
</gene>
<feature type="region of interest" description="Disordered" evidence="1">
    <location>
        <begin position="35"/>
        <end position="67"/>
    </location>
</feature>
<reference evidence="2 3" key="1">
    <citation type="submission" date="2024-10" db="EMBL/GenBank/DDBJ databases">
        <title>Updated reference genomes for cyclostephanoid diatoms.</title>
        <authorList>
            <person name="Roberts W.R."/>
            <person name="Alverson A.J."/>
        </authorList>
    </citation>
    <scope>NUCLEOTIDE SEQUENCE [LARGE SCALE GENOMIC DNA]</scope>
    <source>
        <strain evidence="2 3">AJA228-03</strain>
    </source>
</reference>
<keyword evidence="3" id="KW-1185">Reference proteome</keyword>
<feature type="compositionally biased region" description="Basic residues" evidence="1">
    <location>
        <begin position="1"/>
        <end position="12"/>
    </location>
</feature>
<evidence type="ECO:0000313" key="2">
    <source>
        <dbReference type="EMBL" id="KAL3822934.1"/>
    </source>
</evidence>
<protein>
    <submittedName>
        <fullName evidence="2">Uncharacterized protein</fullName>
    </submittedName>
</protein>
<dbReference type="Proteomes" id="UP001530377">
    <property type="component" value="Unassembled WGS sequence"/>
</dbReference>
<feature type="region of interest" description="Disordered" evidence="1">
    <location>
        <begin position="1"/>
        <end position="22"/>
    </location>
</feature>
<sequence>MAPNKLTRRCERRKGNEELPSLAAAGGAVEILSVDGRDSPALSSSDEESGGGDEAISDLWKGRRRTPSPTFSLFGRSACRSRLS</sequence>
<evidence type="ECO:0000256" key="1">
    <source>
        <dbReference type="SAM" id="MobiDB-lite"/>
    </source>
</evidence>
<proteinExistence type="predicted"/>
<organism evidence="2 3">
    <name type="scientific">Cyclostephanos tholiformis</name>
    <dbReference type="NCBI Taxonomy" id="382380"/>
    <lineage>
        <taxon>Eukaryota</taxon>
        <taxon>Sar</taxon>
        <taxon>Stramenopiles</taxon>
        <taxon>Ochrophyta</taxon>
        <taxon>Bacillariophyta</taxon>
        <taxon>Coscinodiscophyceae</taxon>
        <taxon>Thalassiosirophycidae</taxon>
        <taxon>Stephanodiscales</taxon>
        <taxon>Stephanodiscaceae</taxon>
        <taxon>Cyclostephanos</taxon>
    </lineage>
</organism>
<name>A0ABD3SEG3_9STRA</name>
<accession>A0ABD3SEG3</accession>
<dbReference type="EMBL" id="JALLPB020000050">
    <property type="protein sequence ID" value="KAL3822934.1"/>
    <property type="molecule type" value="Genomic_DNA"/>
</dbReference>
<dbReference type="AlphaFoldDB" id="A0ABD3SEG3"/>
<evidence type="ECO:0000313" key="3">
    <source>
        <dbReference type="Proteomes" id="UP001530377"/>
    </source>
</evidence>